<feature type="transmembrane region" description="Helical" evidence="1">
    <location>
        <begin position="7"/>
        <end position="25"/>
    </location>
</feature>
<dbReference type="Proteomes" id="UP000245629">
    <property type="component" value="Chromosome 2"/>
</dbReference>
<name>A0A2S2CQ27_9PROT</name>
<dbReference type="KEGG" id="azz:DEW08_10180"/>
<proteinExistence type="predicted"/>
<sequence>MRAQVEIFVLIAIMPLILLIFVHFLEHREDQLAQARDRVISLAERGAADHAATILHVHSTLRMLALVPDVRWAMPRSCKDILYQAKDLNPWAVGFAVADTKGTLLCSTVDGAPDATVGEHDFFRRTLREKTFVTGGYWHRGEGKGRRWRPGFPS</sequence>
<protein>
    <submittedName>
        <fullName evidence="2">Uncharacterized protein</fullName>
    </submittedName>
</protein>
<keyword evidence="3" id="KW-1185">Reference proteome</keyword>
<organism evidence="2 3">
    <name type="scientific">Azospirillum thermophilum</name>
    <dbReference type="NCBI Taxonomy" id="2202148"/>
    <lineage>
        <taxon>Bacteria</taxon>
        <taxon>Pseudomonadati</taxon>
        <taxon>Pseudomonadota</taxon>
        <taxon>Alphaproteobacteria</taxon>
        <taxon>Rhodospirillales</taxon>
        <taxon>Azospirillaceae</taxon>
        <taxon>Azospirillum</taxon>
    </lineage>
</organism>
<dbReference type="EMBL" id="CP029353">
    <property type="protein sequence ID" value="AWK86559.1"/>
    <property type="molecule type" value="Genomic_DNA"/>
</dbReference>
<evidence type="ECO:0000256" key="1">
    <source>
        <dbReference type="SAM" id="Phobius"/>
    </source>
</evidence>
<dbReference type="AlphaFoldDB" id="A0A2S2CQ27"/>
<keyword evidence="1" id="KW-0812">Transmembrane</keyword>
<keyword evidence="1" id="KW-1133">Transmembrane helix</keyword>
<gene>
    <name evidence="2" type="ORF">DEW08_10180</name>
</gene>
<keyword evidence="1" id="KW-0472">Membrane</keyword>
<evidence type="ECO:0000313" key="3">
    <source>
        <dbReference type="Proteomes" id="UP000245629"/>
    </source>
</evidence>
<accession>A0A2S2CQ27</accession>
<evidence type="ECO:0000313" key="2">
    <source>
        <dbReference type="EMBL" id="AWK86559.1"/>
    </source>
</evidence>
<dbReference type="Gene3D" id="3.30.450.20">
    <property type="entry name" value="PAS domain"/>
    <property type="match status" value="1"/>
</dbReference>
<reference evidence="3" key="1">
    <citation type="submission" date="2018-05" db="EMBL/GenBank/DDBJ databases">
        <title>Azospirillum thermophila sp. nov., a novel isolated from hot spring.</title>
        <authorList>
            <person name="Zhao Z."/>
        </authorList>
    </citation>
    <scope>NUCLEOTIDE SEQUENCE [LARGE SCALE GENOMIC DNA]</scope>
    <source>
        <strain evidence="3">CFH 70021</strain>
    </source>
</reference>